<dbReference type="PANTHER" id="PTHR30006">
    <property type="entry name" value="THIAMINE-BINDING PERIPLASMIC PROTEIN-RELATED"/>
    <property type="match status" value="1"/>
</dbReference>
<sequence>MKLFAQLATACYALLASTSLAVQEETKTLDELYADAIAEGGNLVLYHGGDFSSQQDALHDAFIKVFPKIKFTLIVDYSKYHNVRIDNQLENDKLVPDIVALQTLQDFPRWAQEGKLLEYKPANFSQIYDGFRDQRGAYMAYMMFTFSFLYDETSLGGLAAPKSPADLVDPQWGGKIASTYPNDDDAVLFLYARYVEKYGWNWVEDFANQNVTFRRGSNTASDLVTAKDKVIGVGTYSQGTPNVTFVTDGGNEYLAWGQGIAILSKAKYPAAAKLFMNWAISEEVQKTILPENVRVDLTPNSGSSHPWEIRQANVDEFPKFMADRASVEQWHQTFSLYFGEVKGEQTPGFLGLYPGL</sequence>
<keyword evidence="1 2" id="KW-0732">Signal</keyword>
<proteinExistence type="predicted"/>
<accession>A0A8S9UG57</accession>
<feature type="chain" id="PRO_5035882983" evidence="2">
    <location>
        <begin position="22"/>
        <end position="356"/>
    </location>
</feature>
<evidence type="ECO:0000256" key="2">
    <source>
        <dbReference type="SAM" id="SignalP"/>
    </source>
</evidence>
<feature type="signal peptide" evidence="2">
    <location>
        <begin position="1"/>
        <end position="21"/>
    </location>
</feature>
<dbReference type="SUPFAM" id="SSF53850">
    <property type="entry name" value="Periplasmic binding protein-like II"/>
    <property type="match status" value="1"/>
</dbReference>
<dbReference type="PANTHER" id="PTHR30006:SF2">
    <property type="entry name" value="ABC TRANSPORTER SUBSTRATE-BINDING PROTEIN"/>
    <property type="match status" value="1"/>
</dbReference>
<name>A0A8S9UG57_PHYIN</name>
<dbReference type="Gene3D" id="3.40.190.10">
    <property type="entry name" value="Periplasmic binding protein-like II"/>
    <property type="match status" value="2"/>
</dbReference>
<dbReference type="Proteomes" id="UP000704712">
    <property type="component" value="Unassembled WGS sequence"/>
</dbReference>
<organism evidence="3 4">
    <name type="scientific">Phytophthora infestans</name>
    <name type="common">Potato late blight agent</name>
    <name type="synonym">Botrytis infestans</name>
    <dbReference type="NCBI Taxonomy" id="4787"/>
    <lineage>
        <taxon>Eukaryota</taxon>
        <taxon>Sar</taxon>
        <taxon>Stramenopiles</taxon>
        <taxon>Oomycota</taxon>
        <taxon>Peronosporomycetes</taxon>
        <taxon>Peronosporales</taxon>
        <taxon>Peronosporaceae</taxon>
        <taxon>Phytophthora</taxon>
    </lineage>
</organism>
<comment type="caution">
    <text evidence="3">The sequence shown here is derived from an EMBL/GenBank/DDBJ whole genome shotgun (WGS) entry which is preliminary data.</text>
</comment>
<dbReference type="AlphaFoldDB" id="A0A8S9UG57"/>
<protein>
    <submittedName>
        <fullName evidence="3">Bacterial extracellular solute-binding protein</fullName>
    </submittedName>
</protein>
<evidence type="ECO:0000313" key="4">
    <source>
        <dbReference type="Proteomes" id="UP000704712"/>
    </source>
</evidence>
<gene>
    <name evidence="3" type="ORF">GN958_ATG11414</name>
</gene>
<dbReference type="Pfam" id="PF13343">
    <property type="entry name" value="SBP_bac_6"/>
    <property type="match status" value="1"/>
</dbReference>
<dbReference type="EMBL" id="JAACNO010001556">
    <property type="protein sequence ID" value="KAF4139513.1"/>
    <property type="molecule type" value="Genomic_DNA"/>
</dbReference>
<evidence type="ECO:0000313" key="3">
    <source>
        <dbReference type="EMBL" id="KAF4139513.1"/>
    </source>
</evidence>
<evidence type="ECO:0000256" key="1">
    <source>
        <dbReference type="ARBA" id="ARBA00022729"/>
    </source>
</evidence>
<reference evidence="3" key="1">
    <citation type="submission" date="2020-03" db="EMBL/GenBank/DDBJ databases">
        <title>Hybrid Assembly of Korean Phytophthora infestans isolates.</title>
        <authorList>
            <person name="Prokchorchik M."/>
            <person name="Lee Y."/>
            <person name="Seo J."/>
            <person name="Cho J.-H."/>
            <person name="Park Y.-E."/>
            <person name="Jang D.-C."/>
            <person name="Im J.-S."/>
            <person name="Choi J.-G."/>
            <person name="Park H.-J."/>
            <person name="Lee G.-B."/>
            <person name="Lee Y.-G."/>
            <person name="Hong S.-Y."/>
            <person name="Cho K."/>
            <person name="Sohn K.H."/>
        </authorList>
    </citation>
    <scope>NUCLEOTIDE SEQUENCE</scope>
    <source>
        <strain evidence="3">KR_2_A2</strain>
    </source>
</reference>